<organism evidence="1 2">
    <name type="scientific">Vararia minispora EC-137</name>
    <dbReference type="NCBI Taxonomy" id="1314806"/>
    <lineage>
        <taxon>Eukaryota</taxon>
        <taxon>Fungi</taxon>
        <taxon>Dikarya</taxon>
        <taxon>Basidiomycota</taxon>
        <taxon>Agaricomycotina</taxon>
        <taxon>Agaricomycetes</taxon>
        <taxon>Russulales</taxon>
        <taxon>Lachnocladiaceae</taxon>
        <taxon>Vararia</taxon>
    </lineage>
</organism>
<gene>
    <name evidence="1" type="ORF">K488DRAFT_70112</name>
</gene>
<keyword evidence="2" id="KW-1185">Reference proteome</keyword>
<evidence type="ECO:0000313" key="1">
    <source>
        <dbReference type="EMBL" id="KAI0033124.1"/>
    </source>
</evidence>
<accession>A0ACB8QMP5</accession>
<reference evidence="1" key="1">
    <citation type="submission" date="2021-02" db="EMBL/GenBank/DDBJ databases">
        <authorList>
            <consortium name="DOE Joint Genome Institute"/>
            <person name="Ahrendt S."/>
            <person name="Looney B.P."/>
            <person name="Miyauchi S."/>
            <person name="Morin E."/>
            <person name="Drula E."/>
            <person name="Courty P.E."/>
            <person name="Chicoki N."/>
            <person name="Fauchery L."/>
            <person name="Kohler A."/>
            <person name="Kuo A."/>
            <person name="Labutti K."/>
            <person name="Pangilinan J."/>
            <person name="Lipzen A."/>
            <person name="Riley R."/>
            <person name="Andreopoulos W."/>
            <person name="He G."/>
            <person name="Johnson J."/>
            <person name="Barry K.W."/>
            <person name="Grigoriev I.V."/>
            <person name="Nagy L."/>
            <person name="Hibbett D."/>
            <person name="Henrissat B."/>
            <person name="Matheny P.B."/>
            <person name="Labbe J."/>
            <person name="Martin F."/>
        </authorList>
    </citation>
    <scope>NUCLEOTIDE SEQUENCE</scope>
    <source>
        <strain evidence="1">EC-137</strain>
    </source>
</reference>
<protein>
    <submittedName>
        <fullName evidence="1">Uncharacterized protein</fullName>
    </submittedName>
</protein>
<name>A0ACB8QMP5_9AGAM</name>
<dbReference type="EMBL" id="MU273527">
    <property type="protein sequence ID" value="KAI0033124.1"/>
    <property type="molecule type" value="Genomic_DNA"/>
</dbReference>
<reference evidence="1" key="2">
    <citation type="journal article" date="2022" name="New Phytol.">
        <title>Evolutionary transition to the ectomycorrhizal habit in the genomes of a hyperdiverse lineage of mushroom-forming fungi.</title>
        <authorList>
            <person name="Looney B."/>
            <person name="Miyauchi S."/>
            <person name="Morin E."/>
            <person name="Drula E."/>
            <person name="Courty P.E."/>
            <person name="Kohler A."/>
            <person name="Kuo A."/>
            <person name="LaButti K."/>
            <person name="Pangilinan J."/>
            <person name="Lipzen A."/>
            <person name="Riley R."/>
            <person name="Andreopoulos W."/>
            <person name="He G."/>
            <person name="Johnson J."/>
            <person name="Nolan M."/>
            <person name="Tritt A."/>
            <person name="Barry K.W."/>
            <person name="Grigoriev I.V."/>
            <person name="Nagy L.G."/>
            <person name="Hibbett D."/>
            <person name="Henrissat B."/>
            <person name="Matheny P.B."/>
            <person name="Labbe J."/>
            <person name="Martin F.M."/>
        </authorList>
    </citation>
    <scope>NUCLEOTIDE SEQUENCE</scope>
    <source>
        <strain evidence="1">EC-137</strain>
    </source>
</reference>
<comment type="caution">
    <text evidence="1">The sequence shown here is derived from an EMBL/GenBank/DDBJ whole genome shotgun (WGS) entry which is preliminary data.</text>
</comment>
<proteinExistence type="predicted"/>
<sequence length="341" mass="38092">MFPLFPSRTSAGLLSTPQAPRMKGIPLPPVDTPIPSMPRPSSYGLPPHKQARTATTAAAKPLHQSSHRPHRPQPPDDGYTTAPEPAYPTSERHRRGSDPPIAPPSTSAAASPAKPRLKGILKSSKAARQQQQQQQQQPPVHRPASVPPPCDPPRPVRRIERKDDWALHWQLLPHEPNGDKPFLYFDIAYPPSRVLHCDARGWRPLTPADRAKLACKTSLDNMTLVVRDLPDFRVEAYRAGGVQVGDVLDAIHDTFSHILTHTDRHRLAGRVEMVRPWFEHRRARAPDDKMRRFDLLAGRTLFGGVEWIEPCTEHPDGAYVVLLERAPPAPPSAPLPWHGRH</sequence>
<evidence type="ECO:0000313" key="2">
    <source>
        <dbReference type="Proteomes" id="UP000814128"/>
    </source>
</evidence>
<dbReference type="Proteomes" id="UP000814128">
    <property type="component" value="Unassembled WGS sequence"/>
</dbReference>